<dbReference type="Gene3D" id="2.40.128.110">
    <property type="entry name" value="Lipid/polyisoprenoid-binding, YceI-like"/>
    <property type="match status" value="1"/>
</dbReference>
<evidence type="ECO:0000313" key="3">
    <source>
        <dbReference type="EMBL" id="GAA4374820.1"/>
    </source>
</evidence>
<proteinExistence type="predicted"/>
<organism evidence="3 4">
    <name type="scientific">Hymenobacter koreensis</name>
    <dbReference type="NCBI Taxonomy" id="1084523"/>
    <lineage>
        <taxon>Bacteria</taxon>
        <taxon>Pseudomonadati</taxon>
        <taxon>Bacteroidota</taxon>
        <taxon>Cytophagia</taxon>
        <taxon>Cytophagales</taxon>
        <taxon>Hymenobacteraceae</taxon>
        <taxon>Hymenobacter</taxon>
    </lineage>
</organism>
<evidence type="ECO:0000313" key="4">
    <source>
        <dbReference type="Proteomes" id="UP001500454"/>
    </source>
</evidence>
<comment type="caution">
    <text evidence="3">The sequence shown here is derived from an EMBL/GenBank/DDBJ whole genome shotgun (WGS) entry which is preliminary data.</text>
</comment>
<dbReference type="PANTHER" id="PTHR34406">
    <property type="entry name" value="PROTEIN YCEI"/>
    <property type="match status" value="1"/>
</dbReference>
<reference evidence="4" key="1">
    <citation type="journal article" date="2019" name="Int. J. Syst. Evol. Microbiol.">
        <title>The Global Catalogue of Microorganisms (GCM) 10K type strain sequencing project: providing services to taxonomists for standard genome sequencing and annotation.</title>
        <authorList>
            <consortium name="The Broad Institute Genomics Platform"/>
            <consortium name="The Broad Institute Genome Sequencing Center for Infectious Disease"/>
            <person name="Wu L."/>
            <person name="Ma J."/>
        </authorList>
    </citation>
    <scope>NUCLEOTIDE SEQUENCE [LARGE SCALE GENOMIC DNA]</scope>
    <source>
        <strain evidence="4">JCM 17924</strain>
    </source>
</reference>
<accession>A0ABP8IUY0</accession>
<evidence type="ECO:0000259" key="2">
    <source>
        <dbReference type="SMART" id="SM00867"/>
    </source>
</evidence>
<feature type="chain" id="PRO_5045708351" description="Lipid/polyisoprenoid-binding YceI-like domain-containing protein" evidence="1">
    <location>
        <begin position="20"/>
        <end position="203"/>
    </location>
</feature>
<keyword evidence="1" id="KW-0732">Signal</keyword>
<dbReference type="PANTHER" id="PTHR34406:SF1">
    <property type="entry name" value="PROTEIN YCEI"/>
    <property type="match status" value="1"/>
</dbReference>
<dbReference type="Pfam" id="PF04264">
    <property type="entry name" value="YceI"/>
    <property type="match status" value="1"/>
</dbReference>
<dbReference type="Proteomes" id="UP001500454">
    <property type="component" value="Unassembled WGS sequence"/>
</dbReference>
<feature type="domain" description="Lipid/polyisoprenoid-binding YceI-like" evidence="2">
    <location>
        <begin position="22"/>
        <end position="183"/>
    </location>
</feature>
<dbReference type="InterPro" id="IPR036761">
    <property type="entry name" value="TTHA0802/YceI-like_sf"/>
</dbReference>
<evidence type="ECO:0000256" key="1">
    <source>
        <dbReference type="SAM" id="SignalP"/>
    </source>
</evidence>
<name>A0ABP8IUY0_9BACT</name>
<gene>
    <name evidence="3" type="ORF">GCM10023186_06700</name>
</gene>
<dbReference type="SMART" id="SM00867">
    <property type="entry name" value="YceI"/>
    <property type="match status" value="1"/>
</dbReference>
<keyword evidence="4" id="KW-1185">Reference proteome</keyword>
<protein>
    <recommendedName>
        <fullName evidence="2">Lipid/polyisoprenoid-binding YceI-like domain-containing protein</fullName>
    </recommendedName>
</protein>
<dbReference type="SUPFAM" id="SSF101874">
    <property type="entry name" value="YceI-like"/>
    <property type="match status" value="1"/>
</dbReference>
<feature type="signal peptide" evidence="1">
    <location>
        <begin position="1"/>
        <end position="19"/>
    </location>
</feature>
<dbReference type="EMBL" id="BAABHA010000002">
    <property type="protein sequence ID" value="GAA4374820.1"/>
    <property type="molecule type" value="Genomic_DNA"/>
</dbReference>
<dbReference type="RefSeq" id="WP_345221394.1">
    <property type="nucleotide sequence ID" value="NZ_BAABHA010000002.1"/>
</dbReference>
<dbReference type="InterPro" id="IPR007372">
    <property type="entry name" value="Lipid/polyisoprenoid-bd_YceI"/>
</dbReference>
<sequence>MKATFFLLLILIASSFRNAPQVYRADASASQLTWTGYAEVGTWAPSGTLRLAQGRIEADGLTLRAARFEFDMRTIAHDNEQLQGHLRGADFFDAERHPIAVFELREVSGATARGQLTLKGIGKPVQFPVQVSRMVNGQLRVAGRATVDRTQFGVTFNSANFFQNLGDHAIRNDFQLDFVVVASPVQAAAKPRPAAVGKFPKGR</sequence>